<dbReference type="CDD" id="cd00610">
    <property type="entry name" value="OAT_like"/>
    <property type="match status" value="1"/>
</dbReference>
<evidence type="ECO:0000256" key="10">
    <source>
        <dbReference type="ARBA" id="ARBA00029443"/>
    </source>
</evidence>
<dbReference type="SUPFAM" id="SSF55048">
    <property type="entry name" value="Probable ACP-binding domain of malonyl-CoA ACP transacylase"/>
    <property type="match status" value="1"/>
</dbReference>
<dbReference type="Pfam" id="PF00698">
    <property type="entry name" value="Acyl_transf_1"/>
    <property type="match status" value="1"/>
</dbReference>
<keyword evidence="5" id="KW-0597">Phosphoprotein</keyword>
<dbReference type="InterPro" id="IPR000873">
    <property type="entry name" value="AMP-dep_synth/lig_dom"/>
</dbReference>
<dbReference type="PROSITE" id="PS50075">
    <property type="entry name" value="CARRIER"/>
    <property type="match status" value="3"/>
</dbReference>
<dbReference type="Gene3D" id="3.40.50.12780">
    <property type="entry name" value="N-terminal domain of ligase-like"/>
    <property type="match status" value="2"/>
</dbReference>
<dbReference type="CDD" id="cd05931">
    <property type="entry name" value="FAAL"/>
    <property type="match status" value="1"/>
</dbReference>
<evidence type="ECO:0000256" key="5">
    <source>
        <dbReference type="ARBA" id="ARBA00022553"/>
    </source>
</evidence>
<keyword evidence="8" id="KW-0663">Pyridoxal phosphate</keyword>
<dbReference type="InterPro" id="IPR015421">
    <property type="entry name" value="PyrdxlP-dep_Trfase_major"/>
</dbReference>
<evidence type="ECO:0000259" key="13">
    <source>
        <dbReference type="PROSITE" id="PS52004"/>
    </source>
</evidence>
<sequence length="3691" mass="384474">MAEAAGSGPAAMSAAIAGDTGREARSIAARLAALAADATGGWSITFLDSVGAVAERRSAPALAARTARVAAFLEQASAPGDPLLLVFHPCVDFLVAFLACQWSGRLAVPINPPRRHRLIERLQGVAADCGARLALTGGGVAESVGRWRADSPVLGALRWQDLDALADGPDVIGPDAGTAALAAPLRDVDPDAICFLQYTSGSTALPKGVEVSHRNLIADLVRMEAVWAISPASTMVTWLPAFHDLGLIFGLLQPLFSGCPVVQMAPNSFLQRPSLWLEAITRFRGTHTAAPSFAYDLCNRRITPDQRNGLDLSSLTMAMNAAEPIDPGVVESFVATFGPHGFRREAFAPAYGLAESTLAVTASPTGATPRMFGLDPAALEQGRIVEAEPSAPKRRLVAGCGAPLADVPVAIVDPETRRRLPPDRVGEIWVGGPTIARGYWRRSEETAATFGIRIAGEGDRDGYLRTGDLGALIGDELCVTGRIKDLIIVNGANHYPQDIERVAQAAHPALRVGNGAAFSVSDPHGAEQVVLIQELERTQRRADPAPLFSAISTAVWQELELRLARIVLVEPGAVLRTSSGKIQRSANCRAWRDGKLPVVAEWQPGTNQRLDTAPAPAPAPPDVAADDRMAIAADDRAALRPWLRTWLADRLGLPAGDLALDRGFGELGLSSIDAVELAAALGRRCGRTLPQTFAFDCPTVEAIVVELCGPAHASDSPVAAMAAERPARPRGDGAAEAAAVAIVGLSARVAGAASAVDFAAMLFCAGTGVRPAPADRPDAAGLPPAGYVDGVDRFDAGFFGLRPDEADAMDPQHRLALMLAWHALEDAGYADPARRPRRTGIFLGLGANDYETRFRLDEALSPSTILGNAGSVAAGRIAHWLDVTGPALVIDTACSSSLVAVHAACRALRTGECDLALAGGVNLVLDPAVTDALAAAGMLGPGHACRTFDAAADGYVRGEGGALVVLERLADAEHRRDRIRAVLRGSAVNHDGRASALTAPSRTAQHAVVTAALADAGLDPADVQAVECHGTGTPLGDPIEVHALADAYGPGRTAPLLIGSVKTNIGHLEAAAGIAGLVKTVLALEAGRLPATLHQSRPNPRIAWDDLPVRVVAETTDWPSGARRRAGVSSFGFSGTNAHVIVEAAPEQAVRCADLDDPADRTGGVLPCILPLSAHDQDGLRRLAAALVDHMSAHPEIGLASVATALAVGRGRFRHRGAVLARRRDEAIDGLQAIADGGEPAAGAIGTTLPERPRVAFLFSGQGSQWPGMAADYHAADPAFRAAVDSAGRRLGIDLPGLMTDPAAGDRLTDTAHAQPALFLLEHALAVRLAACGVRPDILAGHSLGEWSAACIAGMVSFDDALDAVATRGRLMGALPRTGAMAAVFAPPERVAPLVERHRPHLDIAAVNAPDETVVSGDHTAVEALCAELSAAGIGVQTLRTSHAFHSHLMDPAVAPFVSAVGRLPLGPPRVPVVSNVTATTEAAFTDPAYWGRQIRAPVRFADSLQAIAAHGATIVVEIGPAASLLTLAQRAPGFAGKDTRFVPTMRRNRAATETMALALCRLFVAGLDIAWPTLAPASARASLPGYPFADERHWIAAVPRAGRSRPEPRIAVAAPASTSFAAPAHPLAEAEVRAAVVAGLKRSLQLDDAAVTSDTGFFALGVDSLALTEALASIERRWRIGIPRRELFENLGTPRALVDRVVREALAKAAADPTAPAPGQSTALPSALRPHPIVPPQPEPTPPPQALDERARGLVADFAARYVARSAASRRQREHFGGVLADARAVAGFRPDTKSMLYPIIGVKGAGSHVGDADGNDYVDLTMGFGVQLLGHNHPVVVEAIGRQLAEQGLFLGPQADKAGEAAALIARVTGNERVVFCNTGTEAVMTALRLARHATGRSRVAMFAGSYHGHFDGTLARTGPDGVGAPLAGGTPPGMLHDVIVLDYADPQASQAALEAVAGDLAAVIVEPVQSRRPGLQPRDFLQWLRDFTTRAGIALIFDEVLLGFRVALGGAQAWAGVRADIVTYGKIVGGGLPIGVVAGRRTFLDGIDGGVWPLDGAGGPAMERTFFAGTFNKNPLTMAAAVAVLRHLEAEGPALQERLNARTAAFCRRLDTALAAEGHALRVEQFASLFRFNGGGDLFYNQLVARGVYVWEGRTCFLSTAHTDADLDHVAAAVLDSARALREAGLMRSADRPASGAPAGPSPGPSDITVATSPGQQALWVLAAFSPESAAGYNQSLVLRLPGVPDAAAMGAALADLIARHESLRMGFADGGAEATIAPAAVATLEEVSLPDAGAAAAWVSDAATRPFDLAHPPLLRAALLRVGGDRADIVLIQPHIATDGWSMQVLADELAKLYVGRLAGVPADLPTPVPYRRFADAARAVATDPAAEAHWRSVFATLPPVLDLPSDRPRPPLQTFAGGQVRHRVPAALATALGEQVRANSCSLFTLCLAAYGRLLSELSGADDLAVAIFAAGQPMVGAPGLTGYCVSTVPVRLTGMSSASRADVIAITRTAMAQAMAYPAFPFASIVKACGVRRDPSRPPLASVAFNLDRVAPLAPFGDLHPTVSVNAHGNVRWDLAFNLQAEQDGITIEANFNSDLFDPVRVERWVVRYRDILEEVAGLVASWPARPPGAAGARTIADLVAASAATRPDGAAVVDRDGPLSWCTLEQASGTLAARLAALGVGRGDRVAFCLARGAGPVVAMAATSRLGAAFVPLDPDYPAGYRLAVLADSGAKVLIVDETAGDEPMPVPAVAWSRTSVRDAAVLTPPPRDEAAASDLAYILFTSGSTGRPKGVMVSCAAIDGYAGAMLDRLALPAPAVFAIVTSFAADLGYTSVLGALASGGTLAVVDAPTASDPAALAAFVRRHPIDVMKIVPSHLAALLATPEAADLLPRRALICGGDVLGFDLVDRLRALKPGLRIFNHYGPTETTIGCTMVEVTDALPRPADGRVPIGRALDGALIDIVDAAGDPVAPGETGEIRVQGTGVALGYVGNDIAGRSGFRTGPDRRAYLTGDLGRMTDDGLVHFLGRKDDMVKIRGHRVDPNGVATAIRACPGVGDAAVLVDRNDDGSARLVAAAVAPGHTTDSLGALIAERLPPAQRPAVLAIVAALPLTANGKVDRAALLGLLAPAQRRSAASPTGAAAPSTRTDAGLGPLATLLALWQELFGAPGGSAEVIGPDDDFFALGGDSIMAIRLAGKARAAGWLVSPAQIFTCPTPSALAAVVQPVPGAAAADRAPLADPVPLTPIQRWFMAIGMPHRGRWALTAVFELPDGAHEDAVRGALSGAVRRHDALRTRLLAEEPPRQQAAPGDAEPVFEVVVLDEAADLHAEENAMADRLVARLDPEAGVACGAGMIVAGAARRIVLAVHHLVFDVVSWGILADDLAAVLASPPRPVPAPATAWTWWCRHQADAAVAFAAERPYWQQVEARGSAAVPLDRAAVPDLEGGAWSREDRFDRELAAPLLGGLFDRFGLQPHEAVLALVAKPLFAWAGGPVTIDLEGHGREAPDPAIDLSRTIGWFTTRHPVALPTATTADPKGWLIAVKEALRAVPRRGMGHGVLRHVGGLGSGSRPQVSFNFVGDLGRFGHHGLKLLRLGAGRERDPRAERPHRLAFNAWLDDGALVVRCEFGAGHEAATGDRLLEAIRSEATAFRALAAASESLYSPSDFSGIDMSQDELDALVADLGG</sequence>
<dbReference type="Pfam" id="PF00501">
    <property type="entry name" value="AMP-binding"/>
    <property type="match status" value="2"/>
</dbReference>
<evidence type="ECO:0000256" key="2">
    <source>
        <dbReference type="ARBA" id="ARBA00001957"/>
    </source>
</evidence>
<keyword evidence="4" id="KW-0596">Phosphopantetheine</keyword>
<dbReference type="PROSITE" id="PS52004">
    <property type="entry name" value="KS3_2"/>
    <property type="match status" value="1"/>
</dbReference>
<dbReference type="Pfam" id="PF00550">
    <property type="entry name" value="PP-binding"/>
    <property type="match status" value="3"/>
</dbReference>
<feature type="domain" description="Carrier" evidence="12">
    <location>
        <begin position="1629"/>
        <end position="1706"/>
    </location>
</feature>
<dbReference type="GO" id="GO:0006633">
    <property type="term" value="P:fatty acid biosynthetic process"/>
    <property type="evidence" value="ECO:0007669"/>
    <property type="project" value="InterPro"/>
</dbReference>
<dbReference type="PROSITE" id="PS00455">
    <property type="entry name" value="AMP_BINDING"/>
    <property type="match status" value="1"/>
</dbReference>
<evidence type="ECO:0000256" key="11">
    <source>
        <dbReference type="SAM" id="MobiDB-lite"/>
    </source>
</evidence>
<evidence type="ECO:0000259" key="12">
    <source>
        <dbReference type="PROSITE" id="PS50075"/>
    </source>
</evidence>
<dbReference type="GO" id="GO:0030170">
    <property type="term" value="F:pyridoxal phosphate binding"/>
    <property type="evidence" value="ECO:0007669"/>
    <property type="project" value="InterPro"/>
</dbReference>
<dbReference type="InterPro" id="IPR014031">
    <property type="entry name" value="Ketoacyl_synth_C"/>
</dbReference>
<proteinExistence type="inferred from homology"/>
<dbReference type="Gene3D" id="3.40.47.10">
    <property type="match status" value="1"/>
</dbReference>
<dbReference type="InterPro" id="IPR020806">
    <property type="entry name" value="PKS_PP-bd"/>
</dbReference>
<dbReference type="InterPro" id="IPR015424">
    <property type="entry name" value="PyrdxlP-dep_Trfase"/>
</dbReference>
<keyword evidence="6" id="KW-0808">Transferase</keyword>
<comment type="cofactor">
    <cofactor evidence="1">
        <name>pyridoxal 5'-phosphate</name>
        <dbReference type="ChEBI" id="CHEBI:597326"/>
    </cofactor>
</comment>
<dbReference type="SUPFAM" id="SSF52151">
    <property type="entry name" value="FabD/lysophospholipase-like"/>
    <property type="match status" value="1"/>
</dbReference>
<dbReference type="Pfam" id="PF00202">
    <property type="entry name" value="Aminotran_3"/>
    <property type="match status" value="1"/>
</dbReference>
<dbReference type="SMART" id="SM00823">
    <property type="entry name" value="PKS_PP"/>
    <property type="match status" value="3"/>
</dbReference>
<evidence type="ECO:0000256" key="1">
    <source>
        <dbReference type="ARBA" id="ARBA00001933"/>
    </source>
</evidence>
<dbReference type="InterPro" id="IPR023213">
    <property type="entry name" value="CAT-like_dom_sf"/>
</dbReference>
<dbReference type="InterPro" id="IPR005814">
    <property type="entry name" value="Aminotrans_3"/>
</dbReference>
<dbReference type="SUPFAM" id="SSF53901">
    <property type="entry name" value="Thiolase-like"/>
    <property type="match status" value="1"/>
</dbReference>
<dbReference type="PROSITE" id="PS00600">
    <property type="entry name" value="AA_TRANSFER_CLASS_3"/>
    <property type="match status" value="1"/>
</dbReference>
<dbReference type="GO" id="GO:0008483">
    <property type="term" value="F:transaminase activity"/>
    <property type="evidence" value="ECO:0007669"/>
    <property type="project" value="InterPro"/>
</dbReference>
<dbReference type="GO" id="GO:0031177">
    <property type="term" value="F:phosphopantetheine binding"/>
    <property type="evidence" value="ECO:0007669"/>
    <property type="project" value="InterPro"/>
</dbReference>
<dbReference type="InterPro" id="IPR014030">
    <property type="entry name" value="Ketoacyl_synth_N"/>
</dbReference>
<dbReference type="SMART" id="SM00827">
    <property type="entry name" value="PKS_AT"/>
    <property type="match status" value="1"/>
</dbReference>
<dbReference type="GO" id="GO:0005737">
    <property type="term" value="C:cytoplasm"/>
    <property type="evidence" value="ECO:0007669"/>
    <property type="project" value="TreeGrafter"/>
</dbReference>
<dbReference type="SUPFAM" id="SSF52777">
    <property type="entry name" value="CoA-dependent acyltransferases"/>
    <property type="match status" value="4"/>
</dbReference>
<dbReference type="CDD" id="cd00833">
    <property type="entry name" value="PKS"/>
    <property type="match status" value="1"/>
</dbReference>
<dbReference type="InterPro" id="IPR020841">
    <property type="entry name" value="PKS_Beta-ketoAc_synthase_dom"/>
</dbReference>
<comment type="cofactor">
    <cofactor evidence="2">
        <name>pantetheine 4'-phosphate</name>
        <dbReference type="ChEBI" id="CHEBI:47942"/>
    </cofactor>
</comment>
<dbReference type="InterPro" id="IPR009081">
    <property type="entry name" value="PP-bd_ACP"/>
</dbReference>
<dbReference type="GO" id="GO:0005886">
    <property type="term" value="C:plasma membrane"/>
    <property type="evidence" value="ECO:0007669"/>
    <property type="project" value="TreeGrafter"/>
</dbReference>
<dbReference type="InterPro" id="IPR050091">
    <property type="entry name" value="PKS_NRPS_Biosynth_Enz"/>
</dbReference>
<comment type="similarity">
    <text evidence="3">Belongs to the ATP-dependent AMP-binding enzyme family.</text>
</comment>
<dbReference type="SUPFAM" id="SSF56801">
    <property type="entry name" value="Acetyl-CoA synthetase-like"/>
    <property type="match status" value="2"/>
</dbReference>
<dbReference type="PROSITE" id="PS00012">
    <property type="entry name" value="PHOSPHOPANTETHEINE"/>
    <property type="match status" value="3"/>
</dbReference>
<reference evidence="14 15" key="1">
    <citation type="submission" date="2017-07" db="EMBL/GenBank/DDBJ databases">
        <title>Draft Genome Sequences of Select Purple Nonsulfur Bacteria.</title>
        <authorList>
            <person name="Lasarre B."/>
            <person name="Mckinlay J.B."/>
        </authorList>
    </citation>
    <scope>NUCLEOTIDE SEQUENCE [LARGE SCALE GENOMIC DNA]</scope>
    <source>
        <strain evidence="14 15">DSM 5909</strain>
    </source>
</reference>
<dbReference type="Gene3D" id="3.30.559.30">
    <property type="entry name" value="Nonribosomal peptide synthetase, condensation domain"/>
    <property type="match status" value="2"/>
</dbReference>
<dbReference type="SMART" id="SM01294">
    <property type="entry name" value="PKS_PP_betabranch"/>
    <property type="match status" value="1"/>
</dbReference>
<dbReference type="InterPro" id="IPR010071">
    <property type="entry name" value="AA_adenyl_dom"/>
</dbReference>
<feature type="region of interest" description="Disordered" evidence="11">
    <location>
        <begin position="1710"/>
        <end position="1746"/>
    </location>
</feature>
<dbReference type="InterPro" id="IPR015422">
    <property type="entry name" value="PyrdxlP-dep_Trfase_small"/>
</dbReference>
<dbReference type="InterPro" id="IPR020845">
    <property type="entry name" value="AMP-binding_CS"/>
</dbReference>
<dbReference type="EMBL" id="NPEX01000009">
    <property type="protein sequence ID" value="RAI45731.1"/>
    <property type="molecule type" value="Genomic_DNA"/>
</dbReference>
<dbReference type="InterPro" id="IPR014043">
    <property type="entry name" value="Acyl_transferase_dom"/>
</dbReference>
<dbReference type="InterPro" id="IPR001242">
    <property type="entry name" value="Condensation_dom"/>
</dbReference>
<evidence type="ECO:0000256" key="6">
    <source>
        <dbReference type="ARBA" id="ARBA00022679"/>
    </source>
</evidence>
<dbReference type="InterPro" id="IPR018201">
    <property type="entry name" value="Ketoacyl_synth_AS"/>
</dbReference>
<comment type="similarity">
    <text evidence="10">In the C-terminal section; belongs to the NRP synthetase family.</text>
</comment>
<dbReference type="InterPro" id="IPR006162">
    <property type="entry name" value="Ppantetheine_attach_site"/>
</dbReference>
<evidence type="ECO:0000256" key="8">
    <source>
        <dbReference type="ARBA" id="ARBA00022898"/>
    </source>
</evidence>
<dbReference type="InterPro" id="IPR042099">
    <property type="entry name" value="ANL_N_sf"/>
</dbReference>
<dbReference type="SUPFAM" id="SSF47336">
    <property type="entry name" value="ACP-like"/>
    <property type="match status" value="3"/>
</dbReference>
<dbReference type="InterPro" id="IPR049704">
    <property type="entry name" value="Aminotrans_3_PPA_site"/>
</dbReference>
<dbReference type="Pfam" id="PF23024">
    <property type="entry name" value="AMP-dom_DIP2-like"/>
    <property type="match status" value="1"/>
</dbReference>
<keyword evidence="9" id="KW-0443">Lipid metabolism</keyword>
<dbReference type="Gene3D" id="3.90.1150.10">
    <property type="entry name" value="Aspartate Aminotransferase, domain 1"/>
    <property type="match status" value="1"/>
</dbReference>
<dbReference type="InterPro" id="IPR016039">
    <property type="entry name" value="Thiolase-like"/>
</dbReference>
<feature type="compositionally biased region" description="Low complexity" evidence="11">
    <location>
        <begin position="1710"/>
        <end position="1719"/>
    </location>
</feature>
<feature type="domain" description="Carrier" evidence="12">
    <location>
        <begin position="3154"/>
        <end position="3233"/>
    </location>
</feature>
<dbReference type="SUPFAM" id="SSF53383">
    <property type="entry name" value="PLP-dependent transferases"/>
    <property type="match status" value="1"/>
</dbReference>
<feature type="domain" description="Ketosynthase family 3 (KS3)" evidence="13">
    <location>
        <begin position="737"/>
        <end position="1144"/>
    </location>
</feature>
<dbReference type="Pfam" id="PF16197">
    <property type="entry name" value="KAsynt_C_assoc"/>
    <property type="match status" value="1"/>
</dbReference>
<feature type="region of interest" description="Disordered" evidence="11">
    <location>
        <begin position="2192"/>
        <end position="2213"/>
    </location>
</feature>
<gene>
    <name evidence="14" type="ORF">CH341_02610</name>
</gene>
<dbReference type="PROSITE" id="PS00606">
    <property type="entry name" value="KS3_1"/>
    <property type="match status" value="1"/>
</dbReference>
<evidence type="ECO:0000313" key="15">
    <source>
        <dbReference type="Proteomes" id="UP000249130"/>
    </source>
</evidence>
<feature type="domain" description="Carrier" evidence="12">
    <location>
        <begin position="634"/>
        <end position="711"/>
    </location>
</feature>
<dbReference type="GO" id="GO:0004315">
    <property type="term" value="F:3-oxoacyl-[acyl-carrier-protein] synthase activity"/>
    <property type="evidence" value="ECO:0007669"/>
    <property type="project" value="InterPro"/>
</dbReference>
<evidence type="ECO:0000256" key="9">
    <source>
        <dbReference type="ARBA" id="ARBA00023098"/>
    </source>
</evidence>
<dbReference type="Pfam" id="PF00668">
    <property type="entry name" value="Condensation"/>
    <property type="match status" value="2"/>
</dbReference>
<dbReference type="InterPro" id="IPR032821">
    <property type="entry name" value="PKS_assoc"/>
</dbReference>
<dbReference type="Gene3D" id="3.30.300.30">
    <property type="match status" value="2"/>
</dbReference>
<keyword evidence="15" id="KW-1185">Reference proteome</keyword>
<feature type="compositionally biased region" description="Pro residues" evidence="11">
    <location>
        <begin position="1733"/>
        <end position="1746"/>
    </location>
</feature>
<evidence type="ECO:0000256" key="4">
    <source>
        <dbReference type="ARBA" id="ARBA00022450"/>
    </source>
</evidence>
<dbReference type="Gene3D" id="3.30.70.3290">
    <property type="match status" value="1"/>
</dbReference>
<dbReference type="InterPro" id="IPR040097">
    <property type="entry name" value="FAAL/FAAC"/>
</dbReference>
<evidence type="ECO:0000313" key="14">
    <source>
        <dbReference type="EMBL" id="RAI45731.1"/>
    </source>
</evidence>
<dbReference type="FunFam" id="3.40.50.12780:FF:000013">
    <property type="entry name" value="Long-chain-fatty-acid--AMP ligase FadD32"/>
    <property type="match status" value="1"/>
</dbReference>
<dbReference type="Proteomes" id="UP000249130">
    <property type="component" value="Unassembled WGS sequence"/>
</dbReference>
<evidence type="ECO:0000256" key="7">
    <source>
        <dbReference type="ARBA" id="ARBA00022832"/>
    </source>
</evidence>
<organism evidence="14 15">
    <name type="scientific">Rhodoplanes roseus</name>
    <dbReference type="NCBI Taxonomy" id="29409"/>
    <lineage>
        <taxon>Bacteria</taxon>
        <taxon>Pseudomonadati</taxon>
        <taxon>Pseudomonadota</taxon>
        <taxon>Alphaproteobacteria</taxon>
        <taxon>Hyphomicrobiales</taxon>
        <taxon>Nitrobacteraceae</taxon>
        <taxon>Rhodoplanes</taxon>
    </lineage>
</organism>
<dbReference type="Gene3D" id="3.30.559.10">
    <property type="entry name" value="Chloramphenicol acetyltransferase-like domain"/>
    <property type="match status" value="2"/>
</dbReference>
<dbReference type="GO" id="GO:0071770">
    <property type="term" value="P:DIM/DIP cell wall layer assembly"/>
    <property type="evidence" value="ECO:0007669"/>
    <property type="project" value="TreeGrafter"/>
</dbReference>
<dbReference type="Gene3D" id="3.40.640.10">
    <property type="entry name" value="Type I PLP-dependent aspartate aminotransferase-like (Major domain)"/>
    <property type="match status" value="1"/>
</dbReference>
<protein>
    <submittedName>
        <fullName evidence="14">Type I polyketide synthase</fullName>
    </submittedName>
</protein>
<accession>A0A327L528</accession>
<evidence type="ECO:0000256" key="3">
    <source>
        <dbReference type="ARBA" id="ARBA00006432"/>
    </source>
</evidence>
<dbReference type="CDD" id="cd05930">
    <property type="entry name" value="A_NRPS"/>
    <property type="match status" value="1"/>
</dbReference>
<dbReference type="PANTHER" id="PTHR43775:SF37">
    <property type="entry name" value="SI:DKEY-61P9.11"/>
    <property type="match status" value="1"/>
</dbReference>
<dbReference type="SMART" id="SM00825">
    <property type="entry name" value="PKS_KS"/>
    <property type="match status" value="1"/>
</dbReference>
<dbReference type="Gene3D" id="1.10.1200.10">
    <property type="entry name" value="ACP-like"/>
    <property type="match status" value="3"/>
</dbReference>
<comment type="caution">
    <text evidence="14">The sequence shown here is derived from an EMBL/GenBank/DDBJ whole genome shotgun (WGS) entry which is preliminary data.</text>
</comment>
<dbReference type="OrthoDB" id="9778690at2"/>
<dbReference type="Pfam" id="PF02801">
    <property type="entry name" value="Ketoacyl-synt_C"/>
    <property type="match status" value="1"/>
</dbReference>
<dbReference type="NCBIfam" id="TIGR01733">
    <property type="entry name" value="AA-adenyl-dom"/>
    <property type="match status" value="1"/>
</dbReference>
<dbReference type="InterPro" id="IPR036736">
    <property type="entry name" value="ACP-like_sf"/>
</dbReference>
<dbReference type="Pfam" id="PF13193">
    <property type="entry name" value="AMP-binding_C"/>
    <property type="match status" value="1"/>
</dbReference>
<keyword evidence="7" id="KW-0276">Fatty acid metabolism</keyword>
<dbReference type="GO" id="GO:0004312">
    <property type="term" value="F:fatty acid synthase activity"/>
    <property type="evidence" value="ECO:0007669"/>
    <property type="project" value="TreeGrafter"/>
</dbReference>
<dbReference type="Pfam" id="PF00109">
    <property type="entry name" value="ketoacyl-synt"/>
    <property type="match status" value="1"/>
</dbReference>
<dbReference type="InterPro" id="IPR016036">
    <property type="entry name" value="Malonyl_transacylase_ACP-bd"/>
</dbReference>
<dbReference type="InterPro" id="IPR001227">
    <property type="entry name" value="Ac_transferase_dom_sf"/>
</dbReference>
<dbReference type="InterPro" id="IPR025110">
    <property type="entry name" value="AMP-bd_C"/>
</dbReference>
<dbReference type="PANTHER" id="PTHR43775">
    <property type="entry name" value="FATTY ACID SYNTHASE"/>
    <property type="match status" value="1"/>
</dbReference>
<dbReference type="InterPro" id="IPR016035">
    <property type="entry name" value="Acyl_Trfase/lysoPLipase"/>
</dbReference>
<dbReference type="InterPro" id="IPR045851">
    <property type="entry name" value="AMP-bd_C_sf"/>
</dbReference>
<name>A0A327L528_9BRAD</name>
<dbReference type="Gene3D" id="3.40.366.10">
    <property type="entry name" value="Malonyl-Coenzyme A Acyl Carrier Protein, domain 2"/>
    <property type="match status" value="1"/>
</dbReference>